<comment type="caution">
    <text evidence="3">The sequence shown here is derived from an EMBL/GenBank/DDBJ whole genome shotgun (WGS) entry which is preliminary data.</text>
</comment>
<reference evidence="3 4" key="1">
    <citation type="journal article" date="2017" name="Mol. Ecol.">
        <title>Comparative and population genomic landscape of Phellinus noxius: A hypervariable fungus causing root rot in trees.</title>
        <authorList>
            <person name="Chung C.L."/>
            <person name="Lee T.J."/>
            <person name="Akiba M."/>
            <person name="Lee H.H."/>
            <person name="Kuo T.H."/>
            <person name="Liu D."/>
            <person name="Ke H.M."/>
            <person name="Yokoi T."/>
            <person name="Roa M.B."/>
            <person name="Lu M.J."/>
            <person name="Chang Y.Y."/>
            <person name="Ann P.J."/>
            <person name="Tsai J.N."/>
            <person name="Chen C.Y."/>
            <person name="Tzean S.S."/>
            <person name="Ota Y."/>
            <person name="Hattori T."/>
            <person name="Sahashi N."/>
            <person name="Liou R.F."/>
            <person name="Kikuchi T."/>
            <person name="Tsai I.J."/>
        </authorList>
    </citation>
    <scope>NUCLEOTIDE SEQUENCE [LARGE SCALE GENOMIC DNA]</scope>
    <source>
        <strain evidence="3 4">FFPRI411160</strain>
    </source>
</reference>
<dbReference type="STRING" id="2282107.A0A286UX08"/>
<dbReference type="GO" id="GO:0031416">
    <property type="term" value="C:NatB complex"/>
    <property type="evidence" value="ECO:0007669"/>
    <property type="project" value="TreeGrafter"/>
</dbReference>
<proteinExistence type="inferred from homology"/>
<sequence>MSQAVIERQIRPIYDAVDSGSNKSALQQCNKVLKKYPSLVIVKALKALAIVRMNKIEESLPICDEVLASKPTDLDTLNVMMLVLRALGRHNDLVTMFDDAFKAQPGNEELGVQDFFANVRTGNWKAAQQIAQRLNKSFGAGAADRYLYWSVLSAMLQSNDCTTPTQMRPVLQKLAHRLLADVELPPHASADRLHVHLSVLKTLGLADDAAKLLDTEEGKAISKTSLVVDELRRELVKIRSDFEAEGTRARGKLVDEKDRNWLEFLALIEATFVTPDATKIREARDVLRQLAESDGTKEQKFAKQLESYEHSVDNVNALLRSINVYKLQRYILSSEQVTSELEKVRARDYLDAYTKALPLGKALADTELQPADDLVLLAAQTFVNLWKIENDENWLYMAVSVLEYAAQRSKNSYLIRLHLVRLHRLLSSPSLALEHYRAMRIKQIQTDTLSHFLLARASTYSLAAAGDLTLTQECVEASHIYVSNSQDTSEFIVRAFAQEKYSQIPDLIEFEERLECSLQRDLVKMEHVRMRLAHEGLSSDLVDMELIELKFIFDRTHHDNRDFEVLPSLQPRGQPTFNEQTLMINSPGLGWLRTFLRIYIRVFLLATDIDDTVEEKLLIGDRPKVADTPENKIPLRERIHERKEDELKELSKDELHLFNYVSELCDWLAPYHDHARPPPEVVLAEANKLAEQLRSGKNTVKPQMNGAASPSLNGHKKNVEDAPPVKEAPELIINFFDEMAARFKEVNKGKSLPWEKLHVATITQEAALMLALVSMRFKQPGVVKQNKFGALTTNLRTLRQKAASVLKDMSNELSKIGAASSTADQRRVFVTACKPIQEFSEFENDTVLDVAKRVGDAQKRVIEGIAKGISKISSTQMQ</sequence>
<dbReference type="OrthoDB" id="1874341at2759"/>
<dbReference type="PANTHER" id="PTHR22767">
    <property type="entry name" value="N-TERMINAL ACETYLTRANSFERASE-RELATED"/>
    <property type="match status" value="1"/>
</dbReference>
<dbReference type="Gene3D" id="1.25.40.1040">
    <property type="match status" value="1"/>
</dbReference>
<dbReference type="SUPFAM" id="SSF48452">
    <property type="entry name" value="TPR-like"/>
    <property type="match status" value="1"/>
</dbReference>
<name>A0A286UX08_9AGAM</name>
<dbReference type="AlphaFoldDB" id="A0A286UX08"/>
<dbReference type="InterPro" id="IPR011990">
    <property type="entry name" value="TPR-like_helical_dom_sf"/>
</dbReference>
<dbReference type="PANTHER" id="PTHR22767:SF3">
    <property type="entry name" value="N-ALPHA-ACETYLTRANSFERASE 25, NATB AUXILIARY SUBUNIT"/>
    <property type="match status" value="1"/>
</dbReference>
<comment type="similarity">
    <text evidence="1">Belongs to the MDM20/NAA25 family.</text>
</comment>
<dbReference type="EMBL" id="NBII01000001">
    <property type="protein sequence ID" value="PAV24074.1"/>
    <property type="molecule type" value="Genomic_DNA"/>
</dbReference>
<protein>
    <submittedName>
        <fullName evidence="3">Actin cytoskeleton organization</fullName>
    </submittedName>
</protein>
<dbReference type="InParanoid" id="A0A286UX08"/>
<feature type="compositionally biased region" description="Polar residues" evidence="2">
    <location>
        <begin position="699"/>
        <end position="712"/>
    </location>
</feature>
<evidence type="ECO:0000313" key="4">
    <source>
        <dbReference type="Proteomes" id="UP000217199"/>
    </source>
</evidence>
<keyword evidence="4" id="KW-1185">Reference proteome</keyword>
<evidence type="ECO:0000256" key="2">
    <source>
        <dbReference type="SAM" id="MobiDB-lite"/>
    </source>
</evidence>
<dbReference type="Proteomes" id="UP000217199">
    <property type="component" value="Unassembled WGS sequence"/>
</dbReference>
<dbReference type="Pfam" id="PF09797">
    <property type="entry name" value="NatB_MDM20"/>
    <property type="match status" value="1"/>
</dbReference>
<accession>A0A286UX08</accession>
<evidence type="ECO:0000313" key="3">
    <source>
        <dbReference type="EMBL" id="PAV24074.1"/>
    </source>
</evidence>
<gene>
    <name evidence="3" type="ORF">PNOK_0114200</name>
</gene>
<dbReference type="InterPro" id="IPR019183">
    <property type="entry name" value="NAA25_NatB_aux_su"/>
</dbReference>
<feature type="region of interest" description="Disordered" evidence="2">
    <location>
        <begin position="699"/>
        <end position="721"/>
    </location>
</feature>
<dbReference type="FunCoup" id="A0A286UX08">
    <property type="interactions" value="594"/>
</dbReference>
<evidence type="ECO:0000256" key="1">
    <source>
        <dbReference type="ARBA" id="ARBA00006298"/>
    </source>
</evidence>
<organism evidence="3 4">
    <name type="scientific">Pyrrhoderma noxium</name>
    <dbReference type="NCBI Taxonomy" id="2282107"/>
    <lineage>
        <taxon>Eukaryota</taxon>
        <taxon>Fungi</taxon>
        <taxon>Dikarya</taxon>
        <taxon>Basidiomycota</taxon>
        <taxon>Agaricomycotina</taxon>
        <taxon>Agaricomycetes</taxon>
        <taxon>Hymenochaetales</taxon>
        <taxon>Hymenochaetaceae</taxon>
        <taxon>Pyrrhoderma</taxon>
    </lineage>
</organism>